<dbReference type="EMBL" id="JBBWWR010000013">
    <property type="protein sequence ID" value="KAK8956386.1"/>
    <property type="molecule type" value="Genomic_DNA"/>
</dbReference>
<accession>A0ABR2M1L5</accession>
<sequence>MSQVVILLLGEGGAQIELTRPPFIMTPGKGCHNAFSSTASSSRATKHFLSNLVSRDDQGCPAGSHLPRTSAEEVPLRESPGF</sequence>
<dbReference type="Proteomes" id="UP001412067">
    <property type="component" value="Unassembled WGS sequence"/>
</dbReference>
<feature type="region of interest" description="Disordered" evidence="1">
    <location>
        <begin position="55"/>
        <end position="82"/>
    </location>
</feature>
<evidence type="ECO:0000313" key="3">
    <source>
        <dbReference type="Proteomes" id="UP001412067"/>
    </source>
</evidence>
<evidence type="ECO:0000313" key="2">
    <source>
        <dbReference type="EMBL" id="KAK8956386.1"/>
    </source>
</evidence>
<evidence type="ECO:0000256" key="1">
    <source>
        <dbReference type="SAM" id="MobiDB-lite"/>
    </source>
</evidence>
<organism evidence="2 3">
    <name type="scientific">Platanthera guangdongensis</name>
    <dbReference type="NCBI Taxonomy" id="2320717"/>
    <lineage>
        <taxon>Eukaryota</taxon>
        <taxon>Viridiplantae</taxon>
        <taxon>Streptophyta</taxon>
        <taxon>Embryophyta</taxon>
        <taxon>Tracheophyta</taxon>
        <taxon>Spermatophyta</taxon>
        <taxon>Magnoliopsida</taxon>
        <taxon>Liliopsida</taxon>
        <taxon>Asparagales</taxon>
        <taxon>Orchidaceae</taxon>
        <taxon>Orchidoideae</taxon>
        <taxon>Orchideae</taxon>
        <taxon>Orchidinae</taxon>
        <taxon>Platanthera</taxon>
    </lineage>
</organism>
<reference evidence="2 3" key="1">
    <citation type="journal article" date="2022" name="Nat. Plants">
        <title>Genomes of leafy and leafless Platanthera orchids illuminate the evolution of mycoheterotrophy.</title>
        <authorList>
            <person name="Li M.H."/>
            <person name="Liu K.W."/>
            <person name="Li Z."/>
            <person name="Lu H.C."/>
            <person name="Ye Q.L."/>
            <person name="Zhang D."/>
            <person name="Wang J.Y."/>
            <person name="Li Y.F."/>
            <person name="Zhong Z.M."/>
            <person name="Liu X."/>
            <person name="Yu X."/>
            <person name="Liu D.K."/>
            <person name="Tu X.D."/>
            <person name="Liu B."/>
            <person name="Hao Y."/>
            <person name="Liao X.Y."/>
            <person name="Jiang Y.T."/>
            <person name="Sun W.H."/>
            <person name="Chen J."/>
            <person name="Chen Y.Q."/>
            <person name="Ai Y."/>
            <person name="Zhai J.W."/>
            <person name="Wu S.S."/>
            <person name="Zhou Z."/>
            <person name="Hsiao Y.Y."/>
            <person name="Wu W.L."/>
            <person name="Chen Y.Y."/>
            <person name="Lin Y.F."/>
            <person name="Hsu J.L."/>
            <person name="Li C.Y."/>
            <person name="Wang Z.W."/>
            <person name="Zhao X."/>
            <person name="Zhong W.Y."/>
            <person name="Ma X.K."/>
            <person name="Ma L."/>
            <person name="Huang J."/>
            <person name="Chen G.Z."/>
            <person name="Huang M.Z."/>
            <person name="Huang L."/>
            <person name="Peng D.H."/>
            <person name="Luo Y.B."/>
            <person name="Zou S.Q."/>
            <person name="Chen S.P."/>
            <person name="Lan S."/>
            <person name="Tsai W.C."/>
            <person name="Van de Peer Y."/>
            <person name="Liu Z.J."/>
        </authorList>
    </citation>
    <scope>NUCLEOTIDE SEQUENCE [LARGE SCALE GENOMIC DNA]</scope>
    <source>
        <strain evidence="2">Lor288</strain>
    </source>
</reference>
<comment type="caution">
    <text evidence="2">The sequence shown here is derived from an EMBL/GenBank/DDBJ whole genome shotgun (WGS) entry which is preliminary data.</text>
</comment>
<keyword evidence="3" id="KW-1185">Reference proteome</keyword>
<proteinExistence type="predicted"/>
<protein>
    <submittedName>
        <fullName evidence="2">Uncharacterized protein</fullName>
    </submittedName>
</protein>
<name>A0ABR2M1L5_9ASPA</name>
<gene>
    <name evidence="2" type="ORF">KSP40_PGU005039</name>
</gene>